<dbReference type="Proteomes" id="UP000001745">
    <property type="component" value="Unassembled WGS sequence"/>
</dbReference>
<protein>
    <submittedName>
        <fullName evidence="3">dUTPase, putative</fullName>
    </submittedName>
</protein>
<dbReference type="PhylomeDB" id="B8MSL2"/>
<dbReference type="AlphaFoldDB" id="B8MSL2"/>
<dbReference type="CDD" id="cd07557">
    <property type="entry name" value="trimeric_dUTPase"/>
    <property type="match status" value="1"/>
</dbReference>
<reference evidence="4" key="1">
    <citation type="journal article" date="2015" name="Genome Announc.">
        <title>Genome sequence of the AIDS-associated pathogen Penicillium marneffei (ATCC18224) and its near taxonomic relative Talaromyces stipitatus (ATCC10500).</title>
        <authorList>
            <person name="Nierman W.C."/>
            <person name="Fedorova-Abrams N.D."/>
            <person name="Andrianopoulos A."/>
        </authorList>
    </citation>
    <scope>NUCLEOTIDE SEQUENCE [LARGE SCALE GENOMIC DNA]</scope>
    <source>
        <strain evidence="4">ATCC 10500 / CBS 375.48 / QM 6759 / NRRL 1006</strain>
    </source>
</reference>
<dbReference type="OrthoDB" id="2874071at2759"/>
<dbReference type="GO" id="GO:0008829">
    <property type="term" value="F:dCTP deaminase activity"/>
    <property type="evidence" value="ECO:0007669"/>
    <property type="project" value="InterPro"/>
</dbReference>
<dbReference type="PANTHER" id="PTHR42680:SF3">
    <property type="entry name" value="DCTP DEAMINASE"/>
    <property type="match status" value="1"/>
</dbReference>
<dbReference type="Pfam" id="PF22769">
    <property type="entry name" value="DCD"/>
    <property type="match status" value="1"/>
</dbReference>
<dbReference type="InterPro" id="IPR011962">
    <property type="entry name" value="dCTP_deaminase"/>
</dbReference>
<dbReference type="SUPFAM" id="SSF51283">
    <property type="entry name" value="dUTPase-like"/>
    <property type="match status" value="1"/>
</dbReference>
<evidence type="ECO:0000256" key="2">
    <source>
        <dbReference type="ARBA" id="ARBA00023080"/>
    </source>
</evidence>
<dbReference type="InterPro" id="IPR033704">
    <property type="entry name" value="dUTPase_trimeric"/>
</dbReference>
<evidence type="ECO:0000256" key="1">
    <source>
        <dbReference type="ARBA" id="ARBA00022801"/>
    </source>
</evidence>
<organism evidence="3 4">
    <name type="scientific">Talaromyces stipitatus (strain ATCC 10500 / CBS 375.48 / QM 6759 / NRRL 1006)</name>
    <name type="common">Penicillium stipitatum</name>
    <dbReference type="NCBI Taxonomy" id="441959"/>
    <lineage>
        <taxon>Eukaryota</taxon>
        <taxon>Fungi</taxon>
        <taxon>Dikarya</taxon>
        <taxon>Ascomycota</taxon>
        <taxon>Pezizomycotina</taxon>
        <taxon>Eurotiomycetes</taxon>
        <taxon>Eurotiomycetidae</taxon>
        <taxon>Eurotiales</taxon>
        <taxon>Trichocomaceae</taxon>
        <taxon>Talaromyces</taxon>
        <taxon>Talaromyces sect. Talaromyces</taxon>
    </lineage>
</organism>
<dbReference type="GeneID" id="8100105"/>
<gene>
    <name evidence="3" type="ORF">TSTA_003930</name>
</gene>
<accession>B8MSL2</accession>
<dbReference type="InParanoid" id="B8MSL2"/>
<dbReference type="Gene3D" id="2.70.40.10">
    <property type="match status" value="1"/>
</dbReference>
<dbReference type="HOGENOM" id="CLU_103451_0_0_1"/>
<dbReference type="OMA" id="CMLNTAV"/>
<dbReference type="RefSeq" id="XP_002487995.1">
    <property type="nucleotide sequence ID" value="XM_002487950.1"/>
</dbReference>
<dbReference type="InterPro" id="IPR036157">
    <property type="entry name" value="dUTPase-like_sf"/>
</dbReference>
<keyword evidence="4" id="KW-1185">Reference proteome</keyword>
<name>B8MSL2_TALSN</name>
<dbReference type="PANTHER" id="PTHR42680">
    <property type="entry name" value="DCTP DEAMINASE"/>
    <property type="match status" value="1"/>
</dbReference>
<keyword evidence="1" id="KW-0378">Hydrolase</keyword>
<proteinExistence type="predicted"/>
<dbReference type="GO" id="GO:0006229">
    <property type="term" value="P:dUTP biosynthetic process"/>
    <property type="evidence" value="ECO:0007669"/>
    <property type="project" value="InterPro"/>
</dbReference>
<evidence type="ECO:0000313" key="3">
    <source>
        <dbReference type="EMBL" id="EED12341.1"/>
    </source>
</evidence>
<evidence type="ECO:0000313" key="4">
    <source>
        <dbReference type="Proteomes" id="UP000001745"/>
    </source>
</evidence>
<dbReference type="VEuPathDB" id="FungiDB:TSTA_003930"/>
<dbReference type="NCBIfam" id="NF002598">
    <property type="entry name" value="PRK02253.1"/>
    <property type="match status" value="1"/>
</dbReference>
<dbReference type="eggNOG" id="ENOG502RZDE">
    <property type="taxonomic scope" value="Eukaryota"/>
</dbReference>
<sequence>MALSSVLGLAEYVPTGELRARSWCLETHLHSNTSAYTESTNNMILTGRRILTQNFVRSLLQPTHQQQPCGIDLTLRQISKWTSAATIDFSNTQRQAAKTSLLEFTTTAFSQEEGIKLEPGAYLVDFNESVRIPLNCMASVFPRSSLWRNGVGIVAGVVDAGYEGAMGAMMDVRNPEGVVLHKNAKVAQIVFCEMTESVKEGYKGVYQFAGESVGRDGTAT</sequence>
<dbReference type="EMBL" id="EQ962660">
    <property type="protein sequence ID" value="EED12341.1"/>
    <property type="molecule type" value="Genomic_DNA"/>
</dbReference>
<keyword evidence="2" id="KW-0546">Nucleotide metabolism</keyword>